<dbReference type="InterPro" id="IPR054696">
    <property type="entry name" value="GTP-eEF1A_C"/>
</dbReference>
<keyword evidence="3" id="KW-1133">Transmembrane helix</keyword>
<keyword evidence="6" id="KW-1185">Reference proteome</keyword>
<dbReference type="EMBL" id="JAUIZM010000003">
    <property type="protein sequence ID" value="KAK1394184.1"/>
    <property type="molecule type" value="Genomic_DNA"/>
</dbReference>
<dbReference type="AlphaFoldDB" id="A0AAD8IZL8"/>
<keyword evidence="2" id="KW-0342">GTP-binding</keyword>
<reference evidence="5" key="1">
    <citation type="submission" date="2023-02" db="EMBL/GenBank/DDBJ databases">
        <title>Genome of toxic invasive species Heracleum sosnowskyi carries increased number of genes despite the absence of recent whole-genome duplications.</title>
        <authorList>
            <person name="Schelkunov M."/>
            <person name="Shtratnikova V."/>
            <person name="Makarenko M."/>
            <person name="Klepikova A."/>
            <person name="Omelchenko D."/>
            <person name="Novikova G."/>
            <person name="Obukhova E."/>
            <person name="Bogdanov V."/>
            <person name="Penin A."/>
            <person name="Logacheva M."/>
        </authorList>
    </citation>
    <scope>NUCLEOTIDE SEQUENCE</scope>
    <source>
        <strain evidence="5">Hsosn_3</strain>
        <tissue evidence="5">Leaf</tissue>
    </source>
</reference>
<keyword evidence="3" id="KW-0812">Transmembrane</keyword>
<reference evidence="5" key="2">
    <citation type="submission" date="2023-05" db="EMBL/GenBank/DDBJ databases">
        <authorList>
            <person name="Schelkunov M.I."/>
        </authorList>
    </citation>
    <scope>NUCLEOTIDE SEQUENCE</scope>
    <source>
        <strain evidence="5">Hsosn_3</strain>
        <tissue evidence="5">Leaf</tissue>
    </source>
</reference>
<gene>
    <name evidence="5" type="ORF">POM88_013240</name>
</gene>
<dbReference type="NCBIfam" id="TIGR01571">
    <property type="entry name" value="A_thal_Cys_rich"/>
    <property type="match status" value="1"/>
</dbReference>
<evidence type="ECO:0000313" key="5">
    <source>
        <dbReference type="EMBL" id="KAK1394184.1"/>
    </source>
</evidence>
<protein>
    <submittedName>
        <fullName evidence="5">Protein PLANT CADMIUM RESISTANCE 3-like</fullName>
    </submittedName>
</protein>
<feature type="transmembrane region" description="Helical" evidence="3">
    <location>
        <begin position="112"/>
        <end position="137"/>
    </location>
</feature>
<evidence type="ECO:0000256" key="2">
    <source>
        <dbReference type="ARBA" id="ARBA00023134"/>
    </source>
</evidence>
<organism evidence="5 6">
    <name type="scientific">Heracleum sosnowskyi</name>
    <dbReference type="NCBI Taxonomy" id="360622"/>
    <lineage>
        <taxon>Eukaryota</taxon>
        <taxon>Viridiplantae</taxon>
        <taxon>Streptophyta</taxon>
        <taxon>Embryophyta</taxon>
        <taxon>Tracheophyta</taxon>
        <taxon>Spermatophyta</taxon>
        <taxon>Magnoliopsida</taxon>
        <taxon>eudicotyledons</taxon>
        <taxon>Gunneridae</taxon>
        <taxon>Pentapetalae</taxon>
        <taxon>asterids</taxon>
        <taxon>campanulids</taxon>
        <taxon>Apiales</taxon>
        <taxon>Apiaceae</taxon>
        <taxon>Apioideae</taxon>
        <taxon>apioid superclade</taxon>
        <taxon>Tordylieae</taxon>
        <taxon>Tordyliinae</taxon>
        <taxon>Heracleum</taxon>
    </lineage>
</organism>
<dbReference type="Proteomes" id="UP001237642">
    <property type="component" value="Unassembled WGS sequence"/>
</dbReference>
<evidence type="ECO:0000313" key="6">
    <source>
        <dbReference type="Proteomes" id="UP001237642"/>
    </source>
</evidence>
<dbReference type="Pfam" id="PF22594">
    <property type="entry name" value="GTP-eEF1A_C"/>
    <property type="match status" value="1"/>
</dbReference>
<keyword evidence="3" id="KW-0472">Membrane</keyword>
<name>A0AAD8IZL8_9APIA</name>
<dbReference type="InterPro" id="IPR009001">
    <property type="entry name" value="Transl_elong_EF1A/Init_IF2_C"/>
</dbReference>
<dbReference type="SUPFAM" id="SSF50465">
    <property type="entry name" value="EF-Tu/eEF-1alpha/eIF2-gamma C-terminal domain"/>
    <property type="match status" value="1"/>
</dbReference>
<dbReference type="Gene3D" id="2.40.30.10">
    <property type="entry name" value="Translation factors"/>
    <property type="match status" value="1"/>
</dbReference>
<dbReference type="Pfam" id="PF04749">
    <property type="entry name" value="PLAC8"/>
    <property type="match status" value="1"/>
</dbReference>
<keyword evidence="1" id="KW-0547">Nucleotide-binding</keyword>
<dbReference type="PANTHER" id="PTHR15907">
    <property type="entry name" value="DUF614 FAMILY PROTEIN-RELATED"/>
    <property type="match status" value="1"/>
</dbReference>
<dbReference type="GO" id="GO:0005525">
    <property type="term" value="F:GTP binding"/>
    <property type="evidence" value="ECO:0007669"/>
    <property type="project" value="UniProtKB-KW"/>
</dbReference>
<dbReference type="InterPro" id="IPR006461">
    <property type="entry name" value="PLAC_motif_containing"/>
</dbReference>
<sequence>MHGDISIGNGYDPVLDCHTSHIAVKFAELFTRIDRRSGKELDKETTFLKNGPSFPAYKYNYPGYLCTWNTDLCDCSLDMRNCFVTAVCPCVTFSQISEIINEYQPSCWEGCMLYAIVSLFLGAGTAGLLTGIFGGCYRNKLREKYKLRGTIFNDFLVHALCEPCALCQEYRELGRFEFEVPLGWKENMEMQKAATVVYQVAPVIEQGMMR</sequence>
<feature type="domain" description="GTP-eEF1A C-terminal" evidence="4">
    <location>
        <begin position="4"/>
        <end position="51"/>
    </location>
</feature>
<accession>A0AAD8IZL8</accession>
<comment type="caution">
    <text evidence="5">The sequence shown here is derived from an EMBL/GenBank/DDBJ whole genome shotgun (WGS) entry which is preliminary data.</text>
</comment>
<evidence type="ECO:0000256" key="1">
    <source>
        <dbReference type="ARBA" id="ARBA00022741"/>
    </source>
</evidence>
<evidence type="ECO:0000256" key="3">
    <source>
        <dbReference type="SAM" id="Phobius"/>
    </source>
</evidence>
<evidence type="ECO:0000259" key="4">
    <source>
        <dbReference type="Pfam" id="PF22594"/>
    </source>
</evidence>
<proteinExistence type="predicted"/>